<comment type="caution">
    <text evidence="2">The sequence shown here is derived from an EMBL/GenBank/DDBJ whole genome shotgun (WGS) entry which is preliminary data.</text>
</comment>
<accession>A0A087CSJ7</accession>
<keyword evidence="1" id="KW-0812">Transmembrane</keyword>
<protein>
    <submittedName>
        <fullName evidence="2">Uncharacterized protein</fullName>
    </submittedName>
</protein>
<sequence length="222" mass="25085">MDGSVIASWAGALVSLAGVVVSVWWPWRNRPQADWTLLKHSTDPDIPLSATVPGLAGWLACRGEKEPDFICGIYNSGDGAAYDVEVEGNGCTAYFLQITDDGTNTKYLTPSKIAQVKSTDELLLLGFRSNDADVIAVRLIWTKQPTRLRRRVSLTYAIEGSIPEQPRYPVPEKRGHYPTMLRWCFEHSRLGLWLHGKSRRWAWRTLDAPRTDHPDDREAPRR</sequence>
<evidence type="ECO:0000313" key="3">
    <source>
        <dbReference type="Proteomes" id="UP000028984"/>
    </source>
</evidence>
<keyword evidence="1" id="KW-1133">Transmembrane helix</keyword>
<dbReference type="AlphaFoldDB" id="A0A087CSJ7"/>
<keyword evidence="3" id="KW-1185">Reference proteome</keyword>
<feature type="transmembrane region" description="Helical" evidence="1">
    <location>
        <begin position="6"/>
        <end position="27"/>
    </location>
</feature>
<evidence type="ECO:0000313" key="2">
    <source>
        <dbReference type="EMBL" id="KFI86247.1"/>
    </source>
</evidence>
<evidence type="ECO:0000256" key="1">
    <source>
        <dbReference type="SAM" id="Phobius"/>
    </source>
</evidence>
<organism evidence="2 3">
    <name type="scientific">Bifidobacterium reuteri DSM 23975</name>
    <dbReference type="NCBI Taxonomy" id="1437610"/>
    <lineage>
        <taxon>Bacteria</taxon>
        <taxon>Bacillati</taxon>
        <taxon>Actinomycetota</taxon>
        <taxon>Actinomycetes</taxon>
        <taxon>Bifidobacteriales</taxon>
        <taxon>Bifidobacteriaceae</taxon>
        <taxon>Bifidobacterium</taxon>
    </lineage>
</organism>
<dbReference type="EMBL" id="JGZK01000005">
    <property type="protein sequence ID" value="KFI86247.1"/>
    <property type="molecule type" value="Genomic_DNA"/>
</dbReference>
<proteinExistence type="predicted"/>
<dbReference type="Proteomes" id="UP000028984">
    <property type="component" value="Unassembled WGS sequence"/>
</dbReference>
<keyword evidence="1" id="KW-0472">Membrane</keyword>
<dbReference type="RefSeq" id="WP_044090661.1">
    <property type="nucleotide sequence ID" value="NZ_JDUW01000037.1"/>
</dbReference>
<dbReference type="eggNOG" id="ENOG5031YR8">
    <property type="taxonomic scope" value="Bacteria"/>
</dbReference>
<reference evidence="2 3" key="1">
    <citation type="submission" date="2014-03" db="EMBL/GenBank/DDBJ databases">
        <title>Genomics of Bifidobacteria.</title>
        <authorList>
            <person name="Ventura M."/>
            <person name="Milani C."/>
            <person name="Lugli G.A."/>
        </authorList>
    </citation>
    <scope>NUCLEOTIDE SEQUENCE [LARGE SCALE GENOMIC DNA]</scope>
    <source>
        <strain evidence="2 3">DSM 23975</strain>
    </source>
</reference>
<gene>
    <name evidence="2" type="ORF">BREU_1420</name>
</gene>
<name>A0A087CSJ7_9BIFI</name>
<dbReference type="OrthoDB" id="9941417at2"/>